<organism evidence="3 4">
    <name type="scientific">Chara braunii</name>
    <name type="common">Braun's stonewort</name>
    <dbReference type="NCBI Taxonomy" id="69332"/>
    <lineage>
        <taxon>Eukaryota</taxon>
        <taxon>Viridiplantae</taxon>
        <taxon>Streptophyta</taxon>
        <taxon>Charophyceae</taxon>
        <taxon>Charales</taxon>
        <taxon>Characeae</taxon>
        <taxon>Chara</taxon>
    </lineage>
</organism>
<comment type="caution">
    <text evidence="3">The sequence shown here is derived from an EMBL/GenBank/DDBJ whole genome shotgun (WGS) entry which is preliminary data.</text>
</comment>
<gene>
    <name evidence="3" type="ORF">CBR_g538</name>
</gene>
<keyword evidence="2" id="KW-0812">Transmembrane</keyword>
<accession>A0A388KBG2</accession>
<evidence type="ECO:0000313" key="4">
    <source>
        <dbReference type="Proteomes" id="UP000265515"/>
    </source>
</evidence>
<keyword evidence="2" id="KW-0472">Membrane</keyword>
<sequence length="609" mass="66249">MMMVFSLWMLRDWKNHHHPSPPSLPPPVSFDAAREVRDFTTPIYFGRSDSLTSPADGAQRRRSGGSGTKGWHSGDKGGGEVSDRSSSAVTKWSVVNVGGVLLPIKGIINRGAVSTSSSSSSSSSFTSSSSKSAGIGIGVSPYQRIDWRIPDIPKPDFDKLPATWFIFTFLALGVFTFVVSFVGLIATDCQNDCCLCLYIFGLVLLVAGHGMLVAAVITDKHLDKDIPKDPTGEVEKAKEYVLNHKKICMILMGVVLGAEMLTLIFSIILKTACGGRRRYRRGSSRALQAPLLPETDADIVGNTLGPAAAGQSAGVATRALDYAVEPEYEYLPQAGEVNKTEAVPHRVTPGYDSLAGKTMQDVVSISRQSTSSGSPRMLPTDGVVLVTRRSPRLVRDAIWVLNNHDVPVRVCLHNKKHEYCFHKEEINPGCARPMSCSALRSIKLYVHLMTTNKQRHNLPVYGVILSSFNNSMRPGASANSIMVSLSHITKWDAFTADSRFQYHYSFPGGFKPTVEAVEDPYAGECRILHGTMGETQSQQDATDSQEDMFENEILTAVEDISSPSQTGGDFSSSMEVSRPADQSQWNTNTGKSFTSTTSGIVNSTFSQAR</sequence>
<evidence type="ECO:0000256" key="2">
    <source>
        <dbReference type="SAM" id="Phobius"/>
    </source>
</evidence>
<feature type="compositionally biased region" description="Polar residues" evidence="1">
    <location>
        <begin position="561"/>
        <end position="609"/>
    </location>
</feature>
<feature type="region of interest" description="Disordered" evidence="1">
    <location>
        <begin position="112"/>
        <end position="133"/>
    </location>
</feature>
<dbReference type="AlphaFoldDB" id="A0A388KBG2"/>
<reference evidence="3 4" key="1">
    <citation type="journal article" date="2018" name="Cell">
        <title>The Chara Genome: Secondary Complexity and Implications for Plant Terrestrialization.</title>
        <authorList>
            <person name="Nishiyama T."/>
            <person name="Sakayama H."/>
            <person name="Vries J.D."/>
            <person name="Buschmann H."/>
            <person name="Saint-Marcoux D."/>
            <person name="Ullrich K.K."/>
            <person name="Haas F.B."/>
            <person name="Vanderstraeten L."/>
            <person name="Becker D."/>
            <person name="Lang D."/>
            <person name="Vosolsobe S."/>
            <person name="Rombauts S."/>
            <person name="Wilhelmsson P.K.I."/>
            <person name="Janitza P."/>
            <person name="Kern R."/>
            <person name="Heyl A."/>
            <person name="Rumpler F."/>
            <person name="Villalobos L.I.A.C."/>
            <person name="Clay J.M."/>
            <person name="Skokan R."/>
            <person name="Toyoda A."/>
            <person name="Suzuki Y."/>
            <person name="Kagoshima H."/>
            <person name="Schijlen E."/>
            <person name="Tajeshwar N."/>
            <person name="Catarino B."/>
            <person name="Hetherington A.J."/>
            <person name="Saltykova A."/>
            <person name="Bonnot C."/>
            <person name="Breuninger H."/>
            <person name="Symeonidi A."/>
            <person name="Radhakrishnan G.V."/>
            <person name="Van Nieuwerburgh F."/>
            <person name="Deforce D."/>
            <person name="Chang C."/>
            <person name="Karol K.G."/>
            <person name="Hedrich R."/>
            <person name="Ulvskov P."/>
            <person name="Glockner G."/>
            <person name="Delwiche C.F."/>
            <person name="Petrasek J."/>
            <person name="Van de Peer Y."/>
            <person name="Friml J."/>
            <person name="Beilby M."/>
            <person name="Dolan L."/>
            <person name="Kohara Y."/>
            <person name="Sugano S."/>
            <person name="Fujiyama A."/>
            <person name="Delaux P.-M."/>
            <person name="Quint M."/>
            <person name="TheiBen G."/>
            <person name="Hagemann M."/>
            <person name="Harholt J."/>
            <person name="Dunand C."/>
            <person name="Zachgo S."/>
            <person name="Langdale J."/>
            <person name="Maumus F."/>
            <person name="Straeten D.V.D."/>
            <person name="Gould S.B."/>
            <person name="Rensing S.A."/>
        </authorList>
    </citation>
    <scope>NUCLEOTIDE SEQUENCE [LARGE SCALE GENOMIC DNA]</scope>
    <source>
        <strain evidence="3 4">S276</strain>
    </source>
</reference>
<feature type="region of interest" description="Disordered" evidence="1">
    <location>
        <begin position="45"/>
        <end position="84"/>
    </location>
</feature>
<protein>
    <submittedName>
        <fullName evidence="3">Uncharacterized protein</fullName>
    </submittedName>
</protein>
<feature type="compositionally biased region" description="Low complexity" evidence="1">
    <location>
        <begin position="114"/>
        <end position="132"/>
    </location>
</feature>
<dbReference type="Proteomes" id="UP000265515">
    <property type="component" value="Unassembled WGS sequence"/>
</dbReference>
<feature type="transmembrane region" description="Helical" evidence="2">
    <location>
        <begin position="164"/>
        <end position="185"/>
    </location>
</feature>
<dbReference type="EMBL" id="BFEA01000087">
    <property type="protein sequence ID" value="GBG67402.1"/>
    <property type="molecule type" value="Genomic_DNA"/>
</dbReference>
<feature type="transmembrane region" description="Helical" evidence="2">
    <location>
        <begin position="197"/>
        <end position="218"/>
    </location>
</feature>
<evidence type="ECO:0000313" key="3">
    <source>
        <dbReference type="EMBL" id="GBG67402.1"/>
    </source>
</evidence>
<name>A0A388KBG2_CHABU</name>
<keyword evidence="2" id="KW-1133">Transmembrane helix</keyword>
<keyword evidence="4" id="KW-1185">Reference proteome</keyword>
<feature type="compositionally biased region" description="Basic and acidic residues" evidence="1">
    <location>
        <begin position="72"/>
        <end position="83"/>
    </location>
</feature>
<feature type="region of interest" description="Disordered" evidence="1">
    <location>
        <begin position="558"/>
        <end position="609"/>
    </location>
</feature>
<proteinExistence type="predicted"/>
<evidence type="ECO:0000256" key="1">
    <source>
        <dbReference type="SAM" id="MobiDB-lite"/>
    </source>
</evidence>
<dbReference type="OrthoDB" id="723894at2759"/>
<dbReference type="Gramene" id="GBG67402">
    <property type="protein sequence ID" value="GBG67402"/>
    <property type="gene ID" value="CBR_g538"/>
</dbReference>
<feature type="transmembrane region" description="Helical" evidence="2">
    <location>
        <begin position="247"/>
        <end position="269"/>
    </location>
</feature>